<dbReference type="Proteomes" id="UP000199341">
    <property type="component" value="Unassembled WGS sequence"/>
</dbReference>
<dbReference type="SMART" id="SM01217">
    <property type="entry name" value="Fn3_like"/>
    <property type="match status" value="1"/>
</dbReference>
<evidence type="ECO:0000313" key="8">
    <source>
        <dbReference type="Proteomes" id="UP000199341"/>
    </source>
</evidence>
<dbReference type="EMBL" id="FNIE01000004">
    <property type="protein sequence ID" value="SDN46049.1"/>
    <property type="molecule type" value="Genomic_DNA"/>
</dbReference>
<name>A0A1H0BK68_9ACTN</name>
<dbReference type="InterPro" id="IPR035992">
    <property type="entry name" value="Ricin_B-like_lectins"/>
</dbReference>
<dbReference type="PROSITE" id="PS50231">
    <property type="entry name" value="RICIN_B_LECTIN"/>
    <property type="match status" value="1"/>
</dbReference>
<keyword evidence="2" id="KW-0378">Hydrolase</keyword>
<dbReference type="InterPro" id="IPR013783">
    <property type="entry name" value="Ig-like_fold"/>
</dbReference>
<dbReference type="PANTHER" id="PTHR42715">
    <property type="entry name" value="BETA-GLUCOSIDASE"/>
    <property type="match status" value="1"/>
</dbReference>
<dbReference type="InterPro" id="IPR000772">
    <property type="entry name" value="Ricin_B_lectin"/>
</dbReference>
<dbReference type="SMART" id="SM00458">
    <property type="entry name" value="RICIN"/>
    <property type="match status" value="1"/>
</dbReference>
<evidence type="ECO:0000259" key="6">
    <source>
        <dbReference type="SMART" id="SM01217"/>
    </source>
</evidence>
<dbReference type="RefSeq" id="WP_093784000.1">
    <property type="nucleotide sequence ID" value="NZ_FNIE01000004.1"/>
</dbReference>
<dbReference type="PRINTS" id="PR00133">
    <property type="entry name" value="GLHYDRLASE3"/>
</dbReference>
<proteinExistence type="inferred from homology"/>
<dbReference type="PANTHER" id="PTHR42715:SF10">
    <property type="entry name" value="BETA-GLUCOSIDASE"/>
    <property type="match status" value="1"/>
</dbReference>
<dbReference type="GO" id="GO:0005975">
    <property type="term" value="P:carbohydrate metabolic process"/>
    <property type="evidence" value="ECO:0007669"/>
    <property type="project" value="InterPro"/>
</dbReference>
<dbReference type="AlphaFoldDB" id="A0A1H0BK68"/>
<evidence type="ECO:0000259" key="5">
    <source>
        <dbReference type="SMART" id="SM00458"/>
    </source>
</evidence>
<reference evidence="7 8" key="1">
    <citation type="submission" date="2016-10" db="EMBL/GenBank/DDBJ databases">
        <authorList>
            <person name="de Groot N.N."/>
        </authorList>
    </citation>
    <scope>NUCLEOTIDE SEQUENCE [LARGE SCALE GENOMIC DNA]</scope>
    <source>
        <strain evidence="7 8">CGMCC 4.2022</strain>
    </source>
</reference>
<dbReference type="InterPro" id="IPR001764">
    <property type="entry name" value="Glyco_hydro_3_N"/>
</dbReference>
<dbReference type="SUPFAM" id="SSF51445">
    <property type="entry name" value="(Trans)glycosidases"/>
    <property type="match status" value="1"/>
</dbReference>
<dbReference type="InterPro" id="IPR015919">
    <property type="entry name" value="Cadherin-like_sf"/>
</dbReference>
<dbReference type="InterPro" id="IPR026891">
    <property type="entry name" value="Fn3-like"/>
</dbReference>
<dbReference type="Gene3D" id="2.80.10.50">
    <property type="match status" value="1"/>
</dbReference>
<feature type="chain" id="PRO_5039389158" evidence="4">
    <location>
        <begin position="30"/>
        <end position="935"/>
    </location>
</feature>
<dbReference type="CDD" id="cd23451">
    <property type="entry name" value="beta-trefoil_Ricin_laminarinase"/>
    <property type="match status" value="1"/>
</dbReference>
<organism evidence="7 8">
    <name type="scientific">Actinacidiphila guanduensis</name>
    <dbReference type="NCBI Taxonomy" id="310781"/>
    <lineage>
        <taxon>Bacteria</taxon>
        <taxon>Bacillati</taxon>
        <taxon>Actinomycetota</taxon>
        <taxon>Actinomycetes</taxon>
        <taxon>Kitasatosporales</taxon>
        <taxon>Streptomycetaceae</taxon>
        <taxon>Actinacidiphila</taxon>
    </lineage>
</organism>
<evidence type="ECO:0000256" key="4">
    <source>
        <dbReference type="SAM" id="SignalP"/>
    </source>
</evidence>
<dbReference type="InterPro" id="IPR002772">
    <property type="entry name" value="Glyco_hydro_3_C"/>
</dbReference>
<dbReference type="GO" id="GO:0004553">
    <property type="term" value="F:hydrolase activity, hydrolyzing O-glycosyl compounds"/>
    <property type="evidence" value="ECO:0007669"/>
    <property type="project" value="InterPro"/>
</dbReference>
<dbReference type="Pfam" id="PF00652">
    <property type="entry name" value="Ricin_B_lectin"/>
    <property type="match status" value="1"/>
</dbReference>
<keyword evidence="8" id="KW-1185">Reference proteome</keyword>
<evidence type="ECO:0000313" key="7">
    <source>
        <dbReference type="EMBL" id="SDN46049.1"/>
    </source>
</evidence>
<evidence type="ECO:0000256" key="2">
    <source>
        <dbReference type="ARBA" id="ARBA00022801"/>
    </source>
</evidence>
<dbReference type="OrthoDB" id="9803863at2"/>
<dbReference type="Pfam" id="PF00933">
    <property type="entry name" value="Glyco_hydro_3"/>
    <property type="match status" value="1"/>
</dbReference>
<feature type="domain" description="Ricin B lectin" evidence="5">
    <location>
        <begin position="808"/>
        <end position="935"/>
    </location>
</feature>
<evidence type="ECO:0000256" key="1">
    <source>
        <dbReference type="ARBA" id="ARBA00005336"/>
    </source>
</evidence>
<dbReference type="SUPFAM" id="SSF49313">
    <property type="entry name" value="Cadherin-like"/>
    <property type="match status" value="1"/>
</dbReference>
<dbReference type="STRING" id="310781.SAMN05216259_104215"/>
<dbReference type="Pfam" id="PF14310">
    <property type="entry name" value="Fn3-like"/>
    <property type="match status" value="1"/>
</dbReference>
<dbReference type="GO" id="GO:0005509">
    <property type="term" value="F:calcium ion binding"/>
    <property type="evidence" value="ECO:0007669"/>
    <property type="project" value="InterPro"/>
</dbReference>
<dbReference type="Pfam" id="PF01915">
    <property type="entry name" value="Glyco_hydro_3_C"/>
    <property type="match status" value="1"/>
</dbReference>
<feature type="domain" description="Fibronectin type III-like" evidence="6">
    <location>
        <begin position="632"/>
        <end position="701"/>
    </location>
</feature>
<keyword evidence="4" id="KW-0732">Signal</keyword>
<feature type="signal peptide" evidence="4">
    <location>
        <begin position="1"/>
        <end position="29"/>
    </location>
</feature>
<dbReference type="InterPro" id="IPR050288">
    <property type="entry name" value="Cellulose_deg_GH3"/>
</dbReference>
<dbReference type="InterPro" id="IPR017853">
    <property type="entry name" value="GH"/>
</dbReference>
<dbReference type="InterPro" id="IPR036881">
    <property type="entry name" value="Glyco_hydro_3_C_sf"/>
</dbReference>
<dbReference type="SUPFAM" id="SSF52279">
    <property type="entry name" value="Beta-D-glucan exohydrolase, C-terminal domain"/>
    <property type="match status" value="1"/>
</dbReference>
<comment type="similarity">
    <text evidence="1">Belongs to the glycosyl hydrolase 3 family.</text>
</comment>
<dbReference type="Pfam" id="PF05345">
    <property type="entry name" value="He_PIG"/>
    <property type="match status" value="1"/>
</dbReference>
<dbReference type="Gene3D" id="2.60.40.10">
    <property type="entry name" value="Immunoglobulins"/>
    <property type="match status" value="2"/>
</dbReference>
<dbReference type="SUPFAM" id="SSF50370">
    <property type="entry name" value="Ricin B-like lectins"/>
    <property type="match status" value="1"/>
</dbReference>
<gene>
    <name evidence="7" type="ORF">SAMN05216259_104215</name>
</gene>
<sequence>MFRTPAARRRTPYIAALALLAGAPGLIGATTDAGAAHAAAPAAAAASCPWVHSSAPIPQRVSQVLAQMTTAQKVTLATGSGGSSYAGFIPAIPALCIPSLTMEDGPAGVGDGMGNVTQLPAPVNVAATWDTAAEQSYGQVIGAEQAAKGTTVDLGPTINIDRDPRWGRAFESIGEDPYLNGQLGAADIRGVQSTGVMAQVKHLAVYNQETNRNTPSDNAQIGDKALQEIYLPAFRDAVQQGAASSVMCSYSTVNGTYACQNPYLLNTTLRQQFGFQGFVTSDWGATHSTAASANAGLDQDMPGNDGYYGTALTNAVNSGAVSAATLNTMAGNVLGQMFAFGLFDRAPSGSPGATATSTAHQSTGTKLSAEGTVLLKNSGNVLPFGSSVSSIAVIGADASGSAQTAGGGSAAVNSSGTTTPLQGITARAGSGVSVKYDSGSSTSSAASLAASSSVAVVFASDFESEGSDLSGIDLPSSENNLISAVAAANPNTVVVLNTGSAVTMPWLNSVKGVLEAWYPGQGDGTAIASLLFGDTDPSGHLPVTFPTSLSQVPAHTTAQWPGSGGQVQYSEGVDVGYRYYDANNLTPLFPFGYGLSYTSFAFSDLHVGTLPAGGAATVTATITNTGSRAGADIAQLYVGKPSGAGEPPHELEGFARVDLQPGASQTVSFPLTQQNLAAYDTASSSWKTAAGSYSIAVGDSERNLPLTGTLAVTAAQLGTPLTLTGPGPQEGLTGAQVSFQVAAHDTTSGQTPTFTATGLPAGTSISSSGAVTGTPTTAGTSTVTVTAHDSAGASASATFVWTVVPANAALAGPITGYQGLCLDVAGANSADGTKVDVYTCNGTAAQQWTVGADQTVRALGKCLDVTAAGTANGTKVQLYTCNGTGAQVWQPQANGALRNPSSGRCLDDTDQSTTPGTQVQIWDCTGGANQSWQLP</sequence>
<dbReference type="InterPro" id="IPR036962">
    <property type="entry name" value="Glyco_hydro_3_N_sf"/>
</dbReference>
<evidence type="ECO:0000256" key="3">
    <source>
        <dbReference type="SAM" id="MobiDB-lite"/>
    </source>
</evidence>
<feature type="region of interest" description="Disordered" evidence="3">
    <location>
        <begin position="899"/>
        <end position="919"/>
    </location>
</feature>
<accession>A0A1H0BK68</accession>
<dbReference type="Gene3D" id="3.20.20.300">
    <property type="entry name" value="Glycoside hydrolase, family 3, N-terminal domain"/>
    <property type="match status" value="2"/>
</dbReference>
<dbReference type="GO" id="GO:0016020">
    <property type="term" value="C:membrane"/>
    <property type="evidence" value="ECO:0007669"/>
    <property type="project" value="InterPro"/>
</dbReference>
<protein>
    <submittedName>
        <fullName evidence="7">Beta-glucosidase</fullName>
    </submittedName>
</protein>
<dbReference type="Gene3D" id="3.40.50.1700">
    <property type="entry name" value="Glycoside hydrolase family 3 C-terminal domain"/>
    <property type="match status" value="2"/>
</dbReference>